<name>A0A0F9DZP4_9ZZZZ</name>
<proteinExistence type="predicted"/>
<dbReference type="InterPro" id="IPR008767">
    <property type="entry name" value="Phage_SPP1_head-tail_adaptor"/>
</dbReference>
<sequence length="111" mass="12683">MPISIGKFDRRVTIQTLTETQSVTTGGSLAESWGSDVETWAQVLSLRGTEPYNDGLFSTRAKKFRIRYNTGITITEKSRLVLDSDNYDIKYITREGKRGNEYWEIVAELLQ</sequence>
<organism evidence="1">
    <name type="scientific">marine sediment metagenome</name>
    <dbReference type="NCBI Taxonomy" id="412755"/>
    <lineage>
        <taxon>unclassified sequences</taxon>
        <taxon>metagenomes</taxon>
        <taxon>ecological metagenomes</taxon>
    </lineage>
</organism>
<comment type="caution">
    <text evidence="1">The sequence shown here is derived from an EMBL/GenBank/DDBJ whole genome shotgun (WGS) entry which is preliminary data.</text>
</comment>
<dbReference type="Pfam" id="PF05521">
    <property type="entry name" value="Phage_HCP"/>
    <property type="match status" value="1"/>
</dbReference>
<evidence type="ECO:0000313" key="1">
    <source>
        <dbReference type="EMBL" id="KKL23176.1"/>
    </source>
</evidence>
<evidence type="ECO:0008006" key="2">
    <source>
        <dbReference type="Google" id="ProtNLM"/>
    </source>
</evidence>
<dbReference type="Gene3D" id="2.40.10.270">
    <property type="entry name" value="Bacteriophage SPP1 head-tail adaptor protein"/>
    <property type="match status" value="1"/>
</dbReference>
<dbReference type="InterPro" id="IPR038666">
    <property type="entry name" value="SSP1_head-tail_sf"/>
</dbReference>
<protein>
    <recommendedName>
        <fullName evidence="2">Phage head-tail adaptor</fullName>
    </recommendedName>
</protein>
<dbReference type="NCBIfam" id="TIGR01563">
    <property type="entry name" value="gp16_SPP1"/>
    <property type="match status" value="1"/>
</dbReference>
<dbReference type="EMBL" id="LAZR01037071">
    <property type="protein sequence ID" value="KKL23176.1"/>
    <property type="molecule type" value="Genomic_DNA"/>
</dbReference>
<dbReference type="AlphaFoldDB" id="A0A0F9DZP4"/>
<accession>A0A0F9DZP4</accession>
<gene>
    <name evidence="1" type="ORF">LCGC14_2428010</name>
</gene>
<reference evidence="1" key="1">
    <citation type="journal article" date="2015" name="Nature">
        <title>Complex archaea that bridge the gap between prokaryotes and eukaryotes.</title>
        <authorList>
            <person name="Spang A."/>
            <person name="Saw J.H."/>
            <person name="Jorgensen S.L."/>
            <person name="Zaremba-Niedzwiedzka K."/>
            <person name="Martijn J."/>
            <person name="Lind A.E."/>
            <person name="van Eijk R."/>
            <person name="Schleper C."/>
            <person name="Guy L."/>
            <person name="Ettema T.J."/>
        </authorList>
    </citation>
    <scope>NUCLEOTIDE SEQUENCE</scope>
</reference>